<organism evidence="2 3">
    <name type="scientific">Anisodus tanguticus</name>
    <dbReference type="NCBI Taxonomy" id="243964"/>
    <lineage>
        <taxon>Eukaryota</taxon>
        <taxon>Viridiplantae</taxon>
        <taxon>Streptophyta</taxon>
        <taxon>Embryophyta</taxon>
        <taxon>Tracheophyta</taxon>
        <taxon>Spermatophyta</taxon>
        <taxon>Magnoliopsida</taxon>
        <taxon>eudicotyledons</taxon>
        <taxon>Gunneridae</taxon>
        <taxon>Pentapetalae</taxon>
        <taxon>asterids</taxon>
        <taxon>lamiids</taxon>
        <taxon>Solanales</taxon>
        <taxon>Solanaceae</taxon>
        <taxon>Solanoideae</taxon>
        <taxon>Hyoscyameae</taxon>
        <taxon>Anisodus</taxon>
    </lineage>
</organism>
<keyword evidence="3" id="KW-1185">Reference proteome</keyword>
<sequence>MTGREQLTSDSAAAATQDNPSAFPTAQGTPNAFLVAQGSSNAFPAAQGNVTVPPPAGFHHEHPEKFMGSNFKRWQHKMLFYLTVMGMTRFLTEDPPQSGDEVDPSPIETAVAQGSSNTFSVLFDCYGNDSIL</sequence>
<comment type="caution">
    <text evidence="2">The sequence shown here is derived from an EMBL/GenBank/DDBJ whole genome shotgun (WGS) entry which is preliminary data.</text>
</comment>
<proteinExistence type="predicted"/>
<gene>
    <name evidence="2" type="ORF">RND71_028890</name>
</gene>
<dbReference type="EMBL" id="JAVYJV010000015">
    <property type="protein sequence ID" value="KAK4353372.1"/>
    <property type="molecule type" value="Genomic_DNA"/>
</dbReference>
<dbReference type="Proteomes" id="UP001291623">
    <property type="component" value="Unassembled WGS sequence"/>
</dbReference>
<evidence type="ECO:0000313" key="3">
    <source>
        <dbReference type="Proteomes" id="UP001291623"/>
    </source>
</evidence>
<name>A0AAE1RMA0_9SOLA</name>
<feature type="region of interest" description="Disordered" evidence="1">
    <location>
        <begin position="1"/>
        <end position="30"/>
    </location>
</feature>
<evidence type="ECO:0000313" key="2">
    <source>
        <dbReference type="EMBL" id="KAK4353372.1"/>
    </source>
</evidence>
<reference evidence="2" key="1">
    <citation type="submission" date="2023-12" db="EMBL/GenBank/DDBJ databases">
        <title>Genome assembly of Anisodus tanguticus.</title>
        <authorList>
            <person name="Wang Y.-J."/>
        </authorList>
    </citation>
    <scope>NUCLEOTIDE SEQUENCE</scope>
    <source>
        <strain evidence="2">KB-2021</strain>
        <tissue evidence="2">Leaf</tissue>
    </source>
</reference>
<accession>A0AAE1RMA0</accession>
<evidence type="ECO:0000256" key="1">
    <source>
        <dbReference type="SAM" id="MobiDB-lite"/>
    </source>
</evidence>
<protein>
    <submittedName>
        <fullName evidence="2">Uncharacterized protein</fullName>
    </submittedName>
</protein>
<dbReference type="AlphaFoldDB" id="A0AAE1RMA0"/>